<organism evidence="12 13">
    <name type="scientific">Neorhodopirellula pilleata</name>
    <dbReference type="NCBI Taxonomy" id="2714738"/>
    <lineage>
        <taxon>Bacteria</taxon>
        <taxon>Pseudomonadati</taxon>
        <taxon>Planctomycetota</taxon>
        <taxon>Planctomycetia</taxon>
        <taxon>Pirellulales</taxon>
        <taxon>Pirellulaceae</taxon>
        <taxon>Neorhodopirellula</taxon>
    </lineage>
</organism>
<feature type="active site" description="Proton acceptor" evidence="9">
    <location>
        <position position="160"/>
    </location>
</feature>
<dbReference type="PRINTS" id="PR00081">
    <property type="entry name" value="GDHRDH"/>
</dbReference>
<comment type="catalytic activity">
    <reaction evidence="8">
        <text>a 2,3-saturated acyl-[ACP] + NAD(+) = a (2E)-enoyl-[ACP] + NADH + H(+)</text>
        <dbReference type="Rhea" id="RHEA:10240"/>
        <dbReference type="Rhea" id="RHEA-COMP:9925"/>
        <dbReference type="Rhea" id="RHEA-COMP:9926"/>
        <dbReference type="ChEBI" id="CHEBI:15378"/>
        <dbReference type="ChEBI" id="CHEBI:57540"/>
        <dbReference type="ChEBI" id="CHEBI:57945"/>
        <dbReference type="ChEBI" id="CHEBI:78784"/>
        <dbReference type="ChEBI" id="CHEBI:78785"/>
        <dbReference type="EC" id="1.3.1.9"/>
    </reaction>
</comment>
<evidence type="ECO:0000313" key="12">
    <source>
        <dbReference type="EMBL" id="TWT87849.1"/>
    </source>
</evidence>
<dbReference type="RefSeq" id="WP_146582358.1">
    <property type="nucleotide sequence ID" value="NZ_SJPM01000025.1"/>
</dbReference>
<feature type="binding site" evidence="10">
    <location>
        <position position="100"/>
    </location>
    <ligand>
        <name>substrate</name>
    </ligand>
</feature>
<feature type="binding site" evidence="11">
    <location>
        <position position="167"/>
    </location>
    <ligand>
        <name>NAD(+)</name>
        <dbReference type="ChEBI" id="CHEBI:57540"/>
    </ligand>
</feature>
<proteinExistence type="inferred from homology"/>
<dbReference type="Pfam" id="PF13561">
    <property type="entry name" value="adh_short_C2"/>
    <property type="match status" value="1"/>
</dbReference>
<dbReference type="SUPFAM" id="SSF51735">
    <property type="entry name" value="NAD(P)-binding Rossmann-fold domains"/>
    <property type="match status" value="1"/>
</dbReference>
<feature type="binding site" evidence="11">
    <location>
        <position position="97"/>
    </location>
    <ligand>
        <name>NAD(+)</name>
        <dbReference type="ChEBI" id="CHEBI:57540"/>
    </ligand>
</feature>
<evidence type="ECO:0000256" key="3">
    <source>
        <dbReference type="ARBA" id="ARBA00022516"/>
    </source>
</evidence>
<evidence type="ECO:0000256" key="5">
    <source>
        <dbReference type="ARBA" id="ARBA00023002"/>
    </source>
</evidence>
<evidence type="ECO:0000313" key="13">
    <source>
        <dbReference type="Proteomes" id="UP000316213"/>
    </source>
</evidence>
<feature type="binding site" evidence="11">
    <location>
        <begin position="18"/>
        <end position="19"/>
    </location>
    <ligand>
        <name>NAD(+)</name>
        <dbReference type="ChEBI" id="CHEBI:57540"/>
    </ligand>
</feature>
<dbReference type="AlphaFoldDB" id="A0A5C5ZKA4"/>
<feature type="binding site" evidence="11">
    <location>
        <begin position="69"/>
        <end position="70"/>
    </location>
    <ligand>
        <name>NAD(+)</name>
        <dbReference type="ChEBI" id="CHEBI:57540"/>
    </ligand>
</feature>
<evidence type="ECO:0000256" key="7">
    <source>
        <dbReference type="ARBA" id="ARBA00023160"/>
    </source>
</evidence>
<gene>
    <name evidence="12" type="primary">fabI_3</name>
    <name evidence="12" type="ORF">Pla100_58880</name>
</gene>
<evidence type="ECO:0000256" key="8">
    <source>
        <dbReference type="PIRNR" id="PIRNR000094"/>
    </source>
</evidence>
<evidence type="ECO:0000256" key="2">
    <source>
        <dbReference type="ARBA" id="ARBA00009233"/>
    </source>
</evidence>
<dbReference type="GO" id="GO:0004318">
    <property type="term" value="F:enoyl-[acyl-carrier-protein] reductase (NADH) activity"/>
    <property type="evidence" value="ECO:0007669"/>
    <property type="project" value="UniProtKB-EC"/>
</dbReference>
<reference evidence="12 13" key="1">
    <citation type="submission" date="2019-02" db="EMBL/GenBank/DDBJ databases">
        <title>Deep-cultivation of Planctomycetes and their phenomic and genomic characterization uncovers novel biology.</title>
        <authorList>
            <person name="Wiegand S."/>
            <person name="Jogler M."/>
            <person name="Boedeker C."/>
            <person name="Pinto D."/>
            <person name="Vollmers J."/>
            <person name="Rivas-Marin E."/>
            <person name="Kohn T."/>
            <person name="Peeters S.H."/>
            <person name="Heuer A."/>
            <person name="Rast P."/>
            <person name="Oberbeckmann S."/>
            <person name="Bunk B."/>
            <person name="Jeske O."/>
            <person name="Meyerdierks A."/>
            <person name="Storesund J.E."/>
            <person name="Kallscheuer N."/>
            <person name="Luecker S."/>
            <person name="Lage O.M."/>
            <person name="Pohl T."/>
            <person name="Merkel B.J."/>
            <person name="Hornburger P."/>
            <person name="Mueller R.-W."/>
            <person name="Bruemmer F."/>
            <person name="Labrenz M."/>
            <person name="Spormann A.M."/>
            <person name="Op Den Camp H."/>
            <person name="Overmann J."/>
            <person name="Amann R."/>
            <person name="Jetten M.S.M."/>
            <person name="Mascher T."/>
            <person name="Medema M.H."/>
            <person name="Devos D.P."/>
            <person name="Kaster A.-K."/>
            <person name="Ovreas L."/>
            <person name="Rohde M."/>
            <person name="Galperin M.Y."/>
            <person name="Jogler C."/>
        </authorList>
    </citation>
    <scope>NUCLEOTIDE SEQUENCE [LARGE SCALE GENOMIC DNA]</scope>
    <source>
        <strain evidence="12 13">Pla100</strain>
    </source>
</reference>
<dbReference type="PIRSF" id="PIRSF000094">
    <property type="entry name" value="Enoyl-ACP_rdct"/>
    <property type="match status" value="1"/>
</dbReference>
<keyword evidence="3 8" id="KW-0444">Lipid biosynthesis</keyword>
<dbReference type="Proteomes" id="UP000316213">
    <property type="component" value="Unassembled WGS sequence"/>
</dbReference>
<comment type="caution">
    <text evidence="12">The sequence shown here is derived from an EMBL/GenBank/DDBJ whole genome shotgun (WGS) entry which is preliminary data.</text>
</comment>
<dbReference type="GO" id="GO:0006633">
    <property type="term" value="P:fatty acid biosynthetic process"/>
    <property type="evidence" value="ECO:0007669"/>
    <property type="project" value="UniProtKB-KW"/>
</dbReference>
<protein>
    <recommendedName>
        <fullName evidence="8">Enoyl-[acyl-carrier-protein] reductase [NADH]</fullName>
        <ecNumber evidence="8">1.3.1.9</ecNumber>
    </recommendedName>
</protein>
<name>A0A5C5ZKA4_9BACT</name>
<evidence type="ECO:0000256" key="4">
    <source>
        <dbReference type="ARBA" id="ARBA00022832"/>
    </source>
</evidence>
<evidence type="ECO:0000256" key="1">
    <source>
        <dbReference type="ARBA" id="ARBA00005194"/>
    </source>
</evidence>
<dbReference type="CDD" id="cd05372">
    <property type="entry name" value="ENR_SDR"/>
    <property type="match status" value="1"/>
</dbReference>
<dbReference type="Gene3D" id="3.40.50.720">
    <property type="entry name" value="NAD(P)-binding Rossmann-like Domain"/>
    <property type="match status" value="1"/>
</dbReference>
<dbReference type="InterPro" id="IPR014358">
    <property type="entry name" value="Enoyl-ACP_Rdtase_NADH"/>
</dbReference>
<comment type="similarity">
    <text evidence="2 8">Belongs to the short-chain dehydrogenases/reductases (SDR) family. FabI subfamily.</text>
</comment>
<dbReference type="PANTHER" id="PTHR43159">
    <property type="entry name" value="ENOYL-[ACYL-CARRIER-PROTEIN] REDUCTASE"/>
    <property type="match status" value="1"/>
</dbReference>
<dbReference type="InterPro" id="IPR002347">
    <property type="entry name" value="SDR_fam"/>
</dbReference>
<dbReference type="EMBL" id="SJPM01000025">
    <property type="protein sequence ID" value="TWT87849.1"/>
    <property type="molecule type" value="Genomic_DNA"/>
</dbReference>
<comment type="pathway">
    <text evidence="1">Lipid metabolism; fatty acid biosynthesis.</text>
</comment>
<keyword evidence="8 11" id="KW-0520">NAD</keyword>
<feature type="binding site" evidence="11">
    <location>
        <position position="12"/>
    </location>
    <ligand>
        <name>NAD(+)</name>
        <dbReference type="ChEBI" id="CHEBI:57540"/>
    </ligand>
</feature>
<accession>A0A5C5ZKA4</accession>
<dbReference type="InterPro" id="IPR036291">
    <property type="entry name" value="NAD(P)-bd_dom_sf"/>
</dbReference>
<dbReference type="OrthoDB" id="9803628at2"/>
<evidence type="ECO:0000256" key="6">
    <source>
        <dbReference type="ARBA" id="ARBA00023098"/>
    </source>
</evidence>
<feature type="active site" description="Proton acceptor" evidence="9">
    <location>
        <position position="150"/>
    </location>
</feature>
<keyword evidence="4" id="KW-0276">Fatty acid metabolism</keyword>
<dbReference type="PANTHER" id="PTHR43159:SF2">
    <property type="entry name" value="ENOYL-[ACYL-CARRIER-PROTEIN] REDUCTASE [NADH], CHLOROPLASTIC"/>
    <property type="match status" value="1"/>
</dbReference>
<keyword evidence="5 8" id="KW-0560">Oxidoreductase</keyword>
<keyword evidence="7 8" id="KW-0275">Fatty acid biosynthesis</keyword>
<keyword evidence="6" id="KW-0443">Lipid metabolism</keyword>
<evidence type="ECO:0000256" key="9">
    <source>
        <dbReference type="PIRSR" id="PIRSR000094-1"/>
    </source>
</evidence>
<sequence length="266" mass="28416">MFFEGKKGIVFGIANDRSIAAAIAKEIHDQGAQMGFTHLPDSDPERPKMANRLKKVVGDWGPAFMLPCDVQSPADLDAIFSEAVSKFGKIDFMLHSIAYAPLNELKGPTHEVTPEGFGVAMGISAYSFIDLANRAQAIMNPGGSMLTMTYYGGEMAVPGYNVMGVCKAALESSVKYLANELGPKGIRVNALSAGYLKTLASSAVGESEKMKLLYENFSPLRRAVDVTEVGKAGMFLLSDLASGITGENLHVDCGYHIMGAPPVDLQ</sequence>
<keyword evidence="13" id="KW-1185">Reference proteome</keyword>
<evidence type="ECO:0000256" key="10">
    <source>
        <dbReference type="PIRSR" id="PIRSR000094-2"/>
    </source>
</evidence>
<evidence type="ECO:0000256" key="11">
    <source>
        <dbReference type="PIRSR" id="PIRSR000094-3"/>
    </source>
</evidence>
<dbReference type="Gene3D" id="1.10.8.400">
    <property type="entry name" value="Enoyl acyl carrier protein reductase"/>
    <property type="match status" value="1"/>
</dbReference>
<dbReference type="EC" id="1.3.1.9" evidence="8"/>